<keyword evidence="5 7" id="KW-0472">Membrane</keyword>
<name>A0A427YNA5_9TREE</name>
<proteinExistence type="inferred from homology"/>
<feature type="region of interest" description="Disordered" evidence="6">
    <location>
        <begin position="566"/>
        <end position="590"/>
    </location>
</feature>
<dbReference type="Pfam" id="PF00083">
    <property type="entry name" value="Sugar_tr"/>
    <property type="match status" value="1"/>
</dbReference>
<dbReference type="InterPro" id="IPR005828">
    <property type="entry name" value="MFS_sugar_transport-like"/>
</dbReference>
<evidence type="ECO:0000256" key="1">
    <source>
        <dbReference type="ARBA" id="ARBA00004141"/>
    </source>
</evidence>
<feature type="transmembrane region" description="Helical" evidence="7">
    <location>
        <begin position="218"/>
        <end position="240"/>
    </location>
</feature>
<dbReference type="OrthoDB" id="6612291at2759"/>
<feature type="transmembrane region" description="Helical" evidence="7">
    <location>
        <begin position="160"/>
        <end position="179"/>
    </location>
</feature>
<feature type="transmembrane region" description="Helical" evidence="7">
    <location>
        <begin position="62"/>
        <end position="87"/>
    </location>
</feature>
<accession>A0A427YNA5</accession>
<feature type="transmembrane region" description="Helical" evidence="7">
    <location>
        <begin position="481"/>
        <end position="500"/>
    </location>
</feature>
<gene>
    <name evidence="9" type="ORF">EHS25_008946</name>
</gene>
<evidence type="ECO:0000313" key="10">
    <source>
        <dbReference type="Proteomes" id="UP000279259"/>
    </source>
</evidence>
<comment type="caution">
    <text evidence="9">The sequence shown here is derived from an EMBL/GenBank/DDBJ whole genome shotgun (WGS) entry which is preliminary data.</text>
</comment>
<feature type="transmembrane region" description="Helical" evidence="7">
    <location>
        <begin position="252"/>
        <end position="277"/>
    </location>
</feature>
<feature type="domain" description="Major facilitator superfamily (MFS) profile" evidence="8">
    <location>
        <begin position="65"/>
        <end position="543"/>
    </location>
</feature>
<keyword evidence="4 7" id="KW-1133">Transmembrane helix</keyword>
<dbReference type="GO" id="GO:0016020">
    <property type="term" value="C:membrane"/>
    <property type="evidence" value="ECO:0007669"/>
    <property type="project" value="UniProtKB-SubCell"/>
</dbReference>
<sequence length="590" mass="63917">MSILSQPPSAKEKPDLAYIEFVADDQCKGPDGKVEGTLKLAEQQLLSEGRPRWEVIKDNKRAMLVIMIMLVAIVVGGTDGTVANALVGSQSFCKMMGAGYKNASGVYAIPPKTNTIWNAVNTPFQVKKSKASMSAKTEAGLQVISVPVAGWLIDRIGRKYTMGIGLLIYIVAGAAQIGAQDWRSYCVAKMCYGAAGGFSQTASVTYVSEVVPREIRGAFLAVVPLMTTLGIFLAAFITYYCNLHWPTVDSKLGYQVPMIVVLILPVLILVLQFFTVIETPYYLLLRGKAEHAKRNMRRLYPGRSEADYALQWAEYEYILLKEAEQKELEKGTTFLDCLKGTDLRRTFCAVLPQASQSFCGQSLIATQATYFFTLAGQKNSLKSTTISHGIGVAAYFFTAGLLEVPWLGRFRMLISGQVIMGSAMFILGAVTTRYALPYPASVADVILFCICLGVFGAAVGPGAAGWAYIGESSSARLRGKTAMYGVLGNTLIGACFTTAIPYMLVDPVSGGKGGLGVNGVGFWFAAWATVMVAATVLTIPDYTGLSYAQIDELFARKVPARRFRSTETTGDYGRDITQRSEFVDGPRGPH</sequence>
<dbReference type="PROSITE" id="PS00216">
    <property type="entry name" value="SUGAR_TRANSPORT_1"/>
    <property type="match status" value="1"/>
</dbReference>
<dbReference type="InterPro" id="IPR005829">
    <property type="entry name" value="Sugar_transporter_CS"/>
</dbReference>
<keyword evidence="3 7" id="KW-0812">Transmembrane</keyword>
<dbReference type="PROSITE" id="PS50850">
    <property type="entry name" value="MFS"/>
    <property type="match status" value="1"/>
</dbReference>
<evidence type="ECO:0000256" key="5">
    <source>
        <dbReference type="ARBA" id="ARBA00023136"/>
    </source>
</evidence>
<evidence type="ECO:0000256" key="4">
    <source>
        <dbReference type="ARBA" id="ARBA00022989"/>
    </source>
</evidence>
<dbReference type="Gene3D" id="1.20.1250.20">
    <property type="entry name" value="MFS general substrate transporter like domains"/>
    <property type="match status" value="1"/>
</dbReference>
<evidence type="ECO:0000313" key="9">
    <source>
        <dbReference type="EMBL" id="RSH92530.1"/>
    </source>
</evidence>
<dbReference type="Proteomes" id="UP000279259">
    <property type="component" value="Unassembled WGS sequence"/>
</dbReference>
<dbReference type="GO" id="GO:0005351">
    <property type="term" value="F:carbohydrate:proton symporter activity"/>
    <property type="evidence" value="ECO:0007669"/>
    <property type="project" value="TreeGrafter"/>
</dbReference>
<reference evidence="9 10" key="1">
    <citation type="submission" date="2018-11" db="EMBL/GenBank/DDBJ databases">
        <title>Genome sequence of Saitozyma podzolica DSM 27192.</title>
        <authorList>
            <person name="Aliyu H."/>
            <person name="Gorte O."/>
            <person name="Ochsenreither K."/>
        </authorList>
    </citation>
    <scope>NUCLEOTIDE SEQUENCE [LARGE SCALE GENOMIC DNA]</scope>
    <source>
        <strain evidence="9 10">DSM 27192</strain>
    </source>
</reference>
<comment type="subcellular location">
    <subcellularLocation>
        <location evidence="1">Membrane</location>
        <topology evidence="1">Multi-pass membrane protein</topology>
    </subcellularLocation>
</comment>
<feature type="transmembrane region" description="Helical" evidence="7">
    <location>
        <begin position="418"/>
        <end position="436"/>
    </location>
</feature>
<dbReference type="PANTHER" id="PTHR48022">
    <property type="entry name" value="PLASTIDIC GLUCOSE TRANSPORTER 4"/>
    <property type="match status" value="1"/>
</dbReference>
<dbReference type="InterPro" id="IPR050360">
    <property type="entry name" value="MFS_Sugar_Transporters"/>
</dbReference>
<protein>
    <recommendedName>
        <fullName evidence="8">Major facilitator superfamily (MFS) profile domain-containing protein</fullName>
    </recommendedName>
</protein>
<evidence type="ECO:0000256" key="2">
    <source>
        <dbReference type="ARBA" id="ARBA00010992"/>
    </source>
</evidence>
<dbReference type="InterPro" id="IPR020846">
    <property type="entry name" value="MFS_dom"/>
</dbReference>
<evidence type="ECO:0000256" key="7">
    <source>
        <dbReference type="SAM" id="Phobius"/>
    </source>
</evidence>
<evidence type="ECO:0000256" key="3">
    <source>
        <dbReference type="ARBA" id="ARBA00022692"/>
    </source>
</evidence>
<dbReference type="EMBL" id="RSCD01000006">
    <property type="protein sequence ID" value="RSH92530.1"/>
    <property type="molecule type" value="Genomic_DNA"/>
</dbReference>
<feature type="transmembrane region" description="Helical" evidence="7">
    <location>
        <begin position="520"/>
        <end position="539"/>
    </location>
</feature>
<dbReference type="InterPro" id="IPR036259">
    <property type="entry name" value="MFS_trans_sf"/>
</dbReference>
<dbReference type="AlphaFoldDB" id="A0A427YNA5"/>
<dbReference type="SUPFAM" id="SSF103473">
    <property type="entry name" value="MFS general substrate transporter"/>
    <property type="match status" value="1"/>
</dbReference>
<evidence type="ECO:0000256" key="6">
    <source>
        <dbReference type="SAM" id="MobiDB-lite"/>
    </source>
</evidence>
<organism evidence="9 10">
    <name type="scientific">Saitozyma podzolica</name>
    <dbReference type="NCBI Taxonomy" id="1890683"/>
    <lineage>
        <taxon>Eukaryota</taxon>
        <taxon>Fungi</taxon>
        <taxon>Dikarya</taxon>
        <taxon>Basidiomycota</taxon>
        <taxon>Agaricomycotina</taxon>
        <taxon>Tremellomycetes</taxon>
        <taxon>Tremellales</taxon>
        <taxon>Trimorphomycetaceae</taxon>
        <taxon>Saitozyma</taxon>
    </lineage>
</organism>
<dbReference type="PANTHER" id="PTHR48022:SF2">
    <property type="entry name" value="PLASTIDIC GLUCOSE TRANSPORTER 4"/>
    <property type="match status" value="1"/>
</dbReference>
<feature type="transmembrane region" description="Helical" evidence="7">
    <location>
        <begin position="386"/>
        <end position="406"/>
    </location>
</feature>
<keyword evidence="10" id="KW-1185">Reference proteome</keyword>
<feature type="compositionally biased region" description="Basic and acidic residues" evidence="6">
    <location>
        <begin position="572"/>
        <end position="584"/>
    </location>
</feature>
<feature type="transmembrane region" description="Helical" evidence="7">
    <location>
        <begin position="442"/>
        <end position="469"/>
    </location>
</feature>
<evidence type="ECO:0000259" key="8">
    <source>
        <dbReference type="PROSITE" id="PS50850"/>
    </source>
</evidence>
<comment type="similarity">
    <text evidence="2">Belongs to the major facilitator superfamily. Sugar transporter (TC 2.A.1.1) family.</text>
</comment>